<sequence length="273" mass="29135">MDKSERVPQEKSSVRQGSAVVGLIVGVFGVGAGLVLDGGNLRQILQPTAALIVFGGTLGAVLVQFPFSVVGRALTMLRQVFLGGEDKAAQLIDELGRYAMQARKHGLLSLDSALTAIPDTFLRYCLTQAIDGARSEDLRHSIEGLMQAEMDRDYALPMVFESAGGFAPTIGILGAVIGLIQVMQHLSNIEEVGKGIAAAFVATLYGVGSANLFFLPCAGRMRALVDRRQAMRELALEGVIAILEKNTPRAVEKRLACFLPEPPAESISQTVLQ</sequence>
<name>A0A1H5TN89_9BACT</name>
<feature type="transmembrane region" description="Helical" evidence="8">
    <location>
        <begin position="48"/>
        <end position="70"/>
    </location>
</feature>
<dbReference type="EMBL" id="FNVA01000001">
    <property type="protein sequence ID" value="SEF63487.1"/>
    <property type="molecule type" value="Genomic_DNA"/>
</dbReference>
<evidence type="ECO:0000256" key="2">
    <source>
        <dbReference type="ARBA" id="ARBA00022475"/>
    </source>
</evidence>
<comment type="similarity">
    <text evidence="7">Belongs to the exbB/tolQ family.</text>
</comment>
<evidence type="ECO:0000256" key="4">
    <source>
        <dbReference type="ARBA" id="ARBA00022779"/>
    </source>
</evidence>
<dbReference type="NCBIfam" id="NF006583">
    <property type="entry name" value="PRK09109.1"/>
    <property type="match status" value="1"/>
</dbReference>
<feature type="transmembrane region" description="Helical" evidence="8">
    <location>
        <begin position="195"/>
        <end position="218"/>
    </location>
</feature>
<feature type="domain" description="Motility protein A N-terminal" evidence="10">
    <location>
        <begin position="20"/>
        <end position="95"/>
    </location>
</feature>
<evidence type="ECO:0000256" key="8">
    <source>
        <dbReference type="SAM" id="Phobius"/>
    </source>
</evidence>
<proteinExistence type="inferred from homology"/>
<protein>
    <submittedName>
        <fullName evidence="11">Chemotaxis protein MotA</fullName>
    </submittedName>
</protein>
<dbReference type="InterPro" id="IPR047055">
    <property type="entry name" value="MotA-like"/>
</dbReference>
<dbReference type="GO" id="GO:0006935">
    <property type="term" value="P:chemotaxis"/>
    <property type="evidence" value="ECO:0007669"/>
    <property type="project" value="InterPro"/>
</dbReference>
<dbReference type="OrthoDB" id="9806929at2"/>
<dbReference type="PANTHER" id="PTHR30433">
    <property type="entry name" value="CHEMOTAXIS PROTEIN MOTA"/>
    <property type="match status" value="1"/>
</dbReference>
<feature type="domain" description="MotA/TolQ/ExbB proton channel" evidence="9">
    <location>
        <begin position="117"/>
        <end position="232"/>
    </location>
</feature>
<evidence type="ECO:0000259" key="9">
    <source>
        <dbReference type="Pfam" id="PF01618"/>
    </source>
</evidence>
<dbReference type="InterPro" id="IPR002898">
    <property type="entry name" value="MotA_ExbB_proton_chnl"/>
</dbReference>
<dbReference type="PANTHER" id="PTHR30433:SF3">
    <property type="entry name" value="MOTILITY PROTEIN A"/>
    <property type="match status" value="1"/>
</dbReference>
<dbReference type="Pfam" id="PF01618">
    <property type="entry name" value="MotA_ExbB"/>
    <property type="match status" value="1"/>
</dbReference>
<evidence type="ECO:0000256" key="6">
    <source>
        <dbReference type="ARBA" id="ARBA00023136"/>
    </source>
</evidence>
<keyword evidence="12" id="KW-1185">Reference proteome</keyword>
<evidence type="ECO:0000256" key="1">
    <source>
        <dbReference type="ARBA" id="ARBA00004651"/>
    </source>
</evidence>
<reference evidence="11 12" key="1">
    <citation type="submission" date="2016-10" db="EMBL/GenBank/DDBJ databases">
        <authorList>
            <person name="de Groot N.N."/>
        </authorList>
    </citation>
    <scope>NUCLEOTIDE SEQUENCE [LARGE SCALE GENOMIC DNA]</scope>
    <source>
        <strain evidence="11 12">DSM 22489</strain>
    </source>
</reference>
<accession>A0A1H5TN89</accession>
<organism evidence="11 12">
    <name type="scientific">Bryocella elongata</name>
    <dbReference type="NCBI Taxonomy" id="863522"/>
    <lineage>
        <taxon>Bacteria</taxon>
        <taxon>Pseudomonadati</taxon>
        <taxon>Acidobacteriota</taxon>
        <taxon>Terriglobia</taxon>
        <taxon>Terriglobales</taxon>
        <taxon>Acidobacteriaceae</taxon>
        <taxon>Bryocella</taxon>
    </lineage>
</organism>
<keyword evidence="4" id="KW-0283">Flagellar rotation</keyword>
<evidence type="ECO:0000259" key="10">
    <source>
        <dbReference type="Pfam" id="PF20560"/>
    </source>
</evidence>
<keyword evidence="5 8" id="KW-1133">Transmembrane helix</keyword>
<dbReference type="GO" id="GO:0015031">
    <property type="term" value="P:protein transport"/>
    <property type="evidence" value="ECO:0007669"/>
    <property type="project" value="UniProtKB-KW"/>
</dbReference>
<evidence type="ECO:0000256" key="3">
    <source>
        <dbReference type="ARBA" id="ARBA00022692"/>
    </source>
</evidence>
<dbReference type="GO" id="GO:0005886">
    <property type="term" value="C:plasma membrane"/>
    <property type="evidence" value="ECO:0007669"/>
    <property type="project" value="UniProtKB-SubCell"/>
</dbReference>
<feature type="transmembrane region" description="Helical" evidence="8">
    <location>
        <begin position="159"/>
        <end position="183"/>
    </location>
</feature>
<dbReference type="Proteomes" id="UP000236728">
    <property type="component" value="Unassembled WGS sequence"/>
</dbReference>
<evidence type="ECO:0000256" key="7">
    <source>
        <dbReference type="RuleBase" id="RU004057"/>
    </source>
</evidence>
<dbReference type="InterPro" id="IPR046786">
    <property type="entry name" value="MotA_N"/>
</dbReference>
<dbReference type="GO" id="GO:0071978">
    <property type="term" value="P:bacterial-type flagellum-dependent swarming motility"/>
    <property type="evidence" value="ECO:0007669"/>
    <property type="project" value="InterPro"/>
</dbReference>
<feature type="transmembrane region" description="Helical" evidence="8">
    <location>
        <begin position="20"/>
        <end position="36"/>
    </location>
</feature>
<evidence type="ECO:0000313" key="11">
    <source>
        <dbReference type="EMBL" id="SEF63487.1"/>
    </source>
</evidence>
<gene>
    <name evidence="11" type="ORF">SAMN05421819_0654</name>
</gene>
<evidence type="ECO:0000256" key="5">
    <source>
        <dbReference type="ARBA" id="ARBA00022989"/>
    </source>
</evidence>
<dbReference type="Pfam" id="PF20560">
    <property type="entry name" value="MotA_N"/>
    <property type="match status" value="1"/>
</dbReference>
<keyword evidence="3 8" id="KW-0812">Transmembrane</keyword>
<keyword evidence="6 8" id="KW-0472">Membrane</keyword>
<keyword evidence="7" id="KW-0653">Protein transport</keyword>
<dbReference type="RefSeq" id="WP_103931554.1">
    <property type="nucleotide sequence ID" value="NZ_FNVA01000001.1"/>
</dbReference>
<keyword evidence="7" id="KW-0813">Transport</keyword>
<evidence type="ECO:0000313" key="12">
    <source>
        <dbReference type="Proteomes" id="UP000236728"/>
    </source>
</evidence>
<keyword evidence="2" id="KW-1003">Cell membrane</keyword>
<comment type="subcellular location">
    <subcellularLocation>
        <location evidence="1">Cell membrane</location>
        <topology evidence="1">Multi-pass membrane protein</topology>
    </subcellularLocation>
    <subcellularLocation>
        <location evidence="7">Membrane</location>
        <topology evidence="7">Multi-pass membrane protein</topology>
    </subcellularLocation>
</comment>
<dbReference type="AlphaFoldDB" id="A0A1H5TN89"/>